<reference evidence="1" key="1">
    <citation type="submission" date="2025-08" db="UniProtKB">
        <authorList>
            <consortium name="RefSeq"/>
        </authorList>
    </citation>
    <scope>IDENTIFICATION</scope>
</reference>
<dbReference type="Proteomes" id="UP000694872">
    <property type="component" value="Unplaced"/>
</dbReference>
<evidence type="ECO:0000313" key="1">
    <source>
        <dbReference type="RefSeq" id="XP_013178315.1"/>
    </source>
</evidence>
<dbReference type="KEGG" id="pxu:106125591"/>
<name>A0AAJ6ZSQ8_PAPXU</name>
<dbReference type="RefSeq" id="XP_013178315.1">
    <property type="nucleotide sequence ID" value="XM_013322861.1"/>
</dbReference>
<feature type="non-terminal residue" evidence="1">
    <location>
        <position position="119"/>
    </location>
</feature>
<dbReference type="AlphaFoldDB" id="A0AAJ6ZSQ8"/>
<proteinExistence type="predicted"/>
<organism evidence="1">
    <name type="scientific">Papilio xuthus</name>
    <name type="common">Asian swallowtail butterfly</name>
    <dbReference type="NCBI Taxonomy" id="66420"/>
    <lineage>
        <taxon>Eukaryota</taxon>
        <taxon>Metazoa</taxon>
        <taxon>Ecdysozoa</taxon>
        <taxon>Arthropoda</taxon>
        <taxon>Hexapoda</taxon>
        <taxon>Insecta</taxon>
        <taxon>Pterygota</taxon>
        <taxon>Neoptera</taxon>
        <taxon>Endopterygota</taxon>
        <taxon>Lepidoptera</taxon>
        <taxon>Glossata</taxon>
        <taxon>Ditrysia</taxon>
        <taxon>Papilionoidea</taxon>
        <taxon>Papilionidae</taxon>
        <taxon>Papilioninae</taxon>
        <taxon>Papilio</taxon>
    </lineage>
</organism>
<accession>A0AAJ6ZSQ8</accession>
<dbReference type="GeneID" id="106125591"/>
<gene>
    <name evidence="1" type="primary">LOC106125591</name>
</gene>
<sequence length="119" mass="12827">MNSLGVWTLAIILYQTVACAVVSWLTLSCRLAPSAGELAELTLLKLVYLYEPRACAAPALYNYTVRSAAGTPVAALVWPAHSPPAAAFRSKLQVWLGLHVAWLALTAAHTAQRRRPCAL</sequence>
<protein>
    <submittedName>
        <fullName evidence="1">Uncharacterized protein LOC106125591</fullName>
    </submittedName>
</protein>